<evidence type="ECO:0000256" key="1">
    <source>
        <dbReference type="ARBA" id="ARBA00002254"/>
    </source>
</evidence>
<keyword evidence="8 10" id="KW-1133">Transmembrane helix</keyword>
<keyword evidence="12" id="KW-1185">Reference proteome</keyword>
<dbReference type="GO" id="GO:0006935">
    <property type="term" value="P:chemotaxis"/>
    <property type="evidence" value="ECO:0007669"/>
    <property type="project" value="UniProtKB-KW"/>
</dbReference>
<keyword evidence="11" id="KW-0969">Cilium</keyword>
<evidence type="ECO:0000313" key="12">
    <source>
        <dbReference type="Proteomes" id="UP000267128"/>
    </source>
</evidence>
<dbReference type="GO" id="GO:0071973">
    <property type="term" value="P:bacterial-type flagellum-dependent cell motility"/>
    <property type="evidence" value="ECO:0007669"/>
    <property type="project" value="InterPro"/>
</dbReference>
<organism evidence="11 12">
    <name type="scientific">Nocardioides marmoriginsengisoli</name>
    <dbReference type="NCBI Taxonomy" id="661483"/>
    <lineage>
        <taxon>Bacteria</taxon>
        <taxon>Bacillati</taxon>
        <taxon>Actinomycetota</taxon>
        <taxon>Actinomycetes</taxon>
        <taxon>Propionibacteriales</taxon>
        <taxon>Nocardioidaceae</taxon>
        <taxon>Nocardioides</taxon>
    </lineage>
</organism>
<comment type="subcellular location">
    <subcellularLocation>
        <location evidence="2">Cell membrane</location>
        <topology evidence="2">Single-pass membrane protein</topology>
    </subcellularLocation>
</comment>
<dbReference type="InterPro" id="IPR005503">
    <property type="entry name" value="FliL"/>
</dbReference>
<proteinExistence type="inferred from homology"/>
<evidence type="ECO:0000256" key="5">
    <source>
        <dbReference type="ARBA" id="ARBA00022500"/>
    </source>
</evidence>
<accession>A0A3N0CGT5</accession>
<keyword evidence="11" id="KW-0282">Flagellum</keyword>
<dbReference type="Proteomes" id="UP000267128">
    <property type="component" value="Unassembled WGS sequence"/>
</dbReference>
<keyword evidence="9 10" id="KW-0472">Membrane</keyword>
<dbReference type="EMBL" id="RJSE01000007">
    <property type="protein sequence ID" value="RNL62645.1"/>
    <property type="molecule type" value="Genomic_DNA"/>
</dbReference>
<gene>
    <name evidence="11" type="ORF">EFK50_12880</name>
</gene>
<evidence type="ECO:0000256" key="6">
    <source>
        <dbReference type="ARBA" id="ARBA00022692"/>
    </source>
</evidence>
<keyword evidence="5 10" id="KW-0145">Chemotaxis</keyword>
<keyword evidence="6 10" id="KW-0812">Transmembrane</keyword>
<dbReference type="Pfam" id="PF03748">
    <property type="entry name" value="FliL"/>
    <property type="match status" value="1"/>
</dbReference>
<evidence type="ECO:0000256" key="7">
    <source>
        <dbReference type="ARBA" id="ARBA00022779"/>
    </source>
</evidence>
<keyword evidence="4 10" id="KW-1003">Cell membrane</keyword>
<dbReference type="GO" id="GO:0005886">
    <property type="term" value="C:plasma membrane"/>
    <property type="evidence" value="ECO:0007669"/>
    <property type="project" value="UniProtKB-SubCell"/>
</dbReference>
<sequence length="146" mass="15830">MTVTAMPQTPADEAVDAPVRKSRKKLVTLLVGALLLGGGGYYLFLMPAKSGPPVPGEVVTLEPIQVNLAAEHYLRIGIALQLVKGVKEADGSKALDATIEIFSGLPMAEVNDPKHRAALKKELVKELEERYEKEVMGVYFTELVTQ</sequence>
<comment type="caution">
    <text evidence="11">The sequence shown here is derived from an EMBL/GenBank/DDBJ whole genome shotgun (WGS) entry which is preliminary data.</text>
</comment>
<evidence type="ECO:0000256" key="3">
    <source>
        <dbReference type="ARBA" id="ARBA00008281"/>
    </source>
</evidence>
<evidence type="ECO:0000313" key="11">
    <source>
        <dbReference type="EMBL" id="RNL62645.1"/>
    </source>
</evidence>
<comment type="function">
    <text evidence="1 10">Controls the rotational direction of flagella during chemotaxis.</text>
</comment>
<dbReference type="AlphaFoldDB" id="A0A3N0CGT5"/>
<dbReference type="GO" id="GO:0009425">
    <property type="term" value="C:bacterial-type flagellum basal body"/>
    <property type="evidence" value="ECO:0007669"/>
    <property type="project" value="InterPro"/>
</dbReference>
<keyword evidence="11" id="KW-0966">Cell projection</keyword>
<name>A0A3N0CGT5_9ACTN</name>
<comment type="similarity">
    <text evidence="3 10">Belongs to the FliL family.</text>
</comment>
<dbReference type="OrthoDB" id="3537056at2"/>
<evidence type="ECO:0000256" key="9">
    <source>
        <dbReference type="ARBA" id="ARBA00023136"/>
    </source>
</evidence>
<evidence type="ECO:0000256" key="2">
    <source>
        <dbReference type="ARBA" id="ARBA00004162"/>
    </source>
</evidence>
<dbReference type="RefSeq" id="WP_123227941.1">
    <property type="nucleotide sequence ID" value="NZ_RJSE01000007.1"/>
</dbReference>
<keyword evidence="7 10" id="KW-0283">Flagellar rotation</keyword>
<reference evidence="11 12" key="1">
    <citation type="submission" date="2018-11" db="EMBL/GenBank/DDBJ databases">
        <authorList>
            <person name="Li F."/>
        </authorList>
    </citation>
    <scope>NUCLEOTIDE SEQUENCE [LARGE SCALE GENOMIC DNA]</scope>
    <source>
        <strain evidence="11 12">Gsoil 097</strain>
    </source>
</reference>
<evidence type="ECO:0000256" key="10">
    <source>
        <dbReference type="RuleBase" id="RU364125"/>
    </source>
</evidence>
<protein>
    <recommendedName>
        <fullName evidence="10">Flagellar protein FliL</fullName>
    </recommendedName>
</protein>
<evidence type="ECO:0000256" key="8">
    <source>
        <dbReference type="ARBA" id="ARBA00022989"/>
    </source>
</evidence>
<evidence type="ECO:0000256" key="4">
    <source>
        <dbReference type="ARBA" id="ARBA00022475"/>
    </source>
</evidence>
<feature type="transmembrane region" description="Helical" evidence="10">
    <location>
        <begin position="26"/>
        <end position="45"/>
    </location>
</feature>